<dbReference type="EMBL" id="ML986490">
    <property type="protein sequence ID" value="KAF2277458.1"/>
    <property type="molecule type" value="Genomic_DNA"/>
</dbReference>
<feature type="compositionally biased region" description="Polar residues" evidence="1">
    <location>
        <begin position="162"/>
        <end position="173"/>
    </location>
</feature>
<dbReference type="AlphaFoldDB" id="A0A6A6JNG1"/>
<evidence type="ECO:0000313" key="2">
    <source>
        <dbReference type="EMBL" id="KAF2277458.1"/>
    </source>
</evidence>
<dbReference type="RefSeq" id="XP_033654997.1">
    <property type="nucleotide sequence ID" value="XM_033800822.1"/>
</dbReference>
<dbReference type="GeneID" id="54553997"/>
<protein>
    <submittedName>
        <fullName evidence="2">Uncharacterized protein</fullName>
    </submittedName>
</protein>
<reference evidence="2" key="1">
    <citation type="journal article" date="2020" name="Stud. Mycol.">
        <title>101 Dothideomycetes genomes: a test case for predicting lifestyles and emergence of pathogens.</title>
        <authorList>
            <person name="Haridas S."/>
            <person name="Albert R."/>
            <person name="Binder M."/>
            <person name="Bloem J."/>
            <person name="Labutti K."/>
            <person name="Salamov A."/>
            <person name="Andreopoulos B."/>
            <person name="Baker S."/>
            <person name="Barry K."/>
            <person name="Bills G."/>
            <person name="Bluhm B."/>
            <person name="Cannon C."/>
            <person name="Castanera R."/>
            <person name="Culley D."/>
            <person name="Daum C."/>
            <person name="Ezra D."/>
            <person name="Gonzalez J."/>
            <person name="Henrissat B."/>
            <person name="Kuo A."/>
            <person name="Liang C."/>
            <person name="Lipzen A."/>
            <person name="Lutzoni F."/>
            <person name="Magnuson J."/>
            <person name="Mondo S."/>
            <person name="Nolan M."/>
            <person name="Ohm R."/>
            <person name="Pangilinan J."/>
            <person name="Park H.-J."/>
            <person name="Ramirez L."/>
            <person name="Alfaro M."/>
            <person name="Sun H."/>
            <person name="Tritt A."/>
            <person name="Yoshinaga Y."/>
            <person name="Zwiers L.-H."/>
            <person name="Turgeon B."/>
            <person name="Goodwin S."/>
            <person name="Spatafora J."/>
            <person name="Crous P."/>
            <person name="Grigoriev I."/>
        </authorList>
    </citation>
    <scope>NUCLEOTIDE SEQUENCE</scope>
    <source>
        <strain evidence="2">CBS 379.55</strain>
    </source>
</reference>
<organism evidence="2 3">
    <name type="scientific">Westerdykella ornata</name>
    <dbReference type="NCBI Taxonomy" id="318751"/>
    <lineage>
        <taxon>Eukaryota</taxon>
        <taxon>Fungi</taxon>
        <taxon>Dikarya</taxon>
        <taxon>Ascomycota</taxon>
        <taxon>Pezizomycotina</taxon>
        <taxon>Dothideomycetes</taxon>
        <taxon>Pleosporomycetidae</taxon>
        <taxon>Pleosporales</taxon>
        <taxon>Sporormiaceae</taxon>
        <taxon>Westerdykella</taxon>
    </lineage>
</organism>
<dbReference type="Proteomes" id="UP000800097">
    <property type="component" value="Unassembled WGS sequence"/>
</dbReference>
<accession>A0A6A6JNG1</accession>
<proteinExistence type="predicted"/>
<gene>
    <name evidence="2" type="ORF">EI97DRAFT_457472</name>
</gene>
<feature type="region of interest" description="Disordered" evidence="1">
    <location>
        <begin position="159"/>
        <end position="182"/>
    </location>
</feature>
<sequence length="182" mass="19097">MSSNDGATQPPHPPAASESPNSNGHGDGQQNFRNNGHGGMHSSQLNATNYLTNNAADGTTNSSDPPFVNVAVNATIHIHGNDTVYVPPPANPTLITAEMFRLLYQGGPDGQGYRVDGRYPRFNVSVDAGITVRGMRNLVNPDAPTLQAYLTARRTAAFAAHQRSSSLPNSPSQGTPPSPAPA</sequence>
<keyword evidence="3" id="KW-1185">Reference proteome</keyword>
<evidence type="ECO:0000256" key="1">
    <source>
        <dbReference type="SAM" id="MobiDB-lite"/>
    </source>
</evidence>
<name>A0A6A6JNG1_WESOR</name>
<feature type="region of interest" description="Disordered" evidence="1">
    <location>
        <begin position="1"/>
        <end position="45"/>
    </location>
</feature>
<feature type="compositionally biased region" description="Polar residues" evidence="1">
    <location>
        <begin position="18"/>
        <end position="34"/>
    </location>
</feature>
<evidence type="ECO:0000313" key="3">
    <source>
        <dbReference type="Proteomes" id="UP000800097"/>
    </source>
</evidence>